<dbReference type="InterPro" id="IPR052073">
    <property type="entry name" value="Amide_Lactam_Regulators"/>
</dbReference>
<evidence type="ECO:0000256" key="2">
    <source>
        <dbReference type="ARBA" id="ARBA00023015"/>
    </source>
</evidence>
<dbReference type="CDD" id="cd12148">
    <property type="entry name" value="fungal_TF_MHR"/>
    <property type="match status" value="1"/>
</dbReference>
<dbReference type="GO" id="GO:0003677">
    <property type="term" value="F:DNA binding"/>
    <property type="evidence" value="ECO:0007669"/>
    <property type="project" value="UniProtKB-KW"/>
</dbReference>
<dbReference type="PANTHER" id="PTHR47171:SF3">
    <property type="entry name" value="FARA-RELATED"/>
    <property type="match status" value="1"/>
</dbReference>
<feature type="region of interest" description="Disordered" evidence="5">
    <location>
        <begin position="30"/>
        <end position="49"/>
    </location>
</feature>
<proteinExistence type="predicted"/>
<evidence type="ECO:0000313" key="6">
    <source>
        <dbReference type="EMBL" id="KAK5061099.1"/>
    </source>
</evidence>
<keyword evidence="2" id="KW-0805">Transcription regulation</keyword>
<gene>
    <name evidence="6" type="ORF">LTR84_007641</name>
</gene>
<organism evidence="6 7">
    <name type="scientific">Exophiala bonariae</name>
    <dbReference type="NCBI Taxonomy" id="1690606"/>
    <lineage>
        <taxon>Eukaryota</taxon>
        <taxon>Fungi</taxon>
        <taxon>Dikarya</taxon>
        <taxon>Ascomycota</taxon>
        <taxon>Pezizomycotina</taxon>
        <taxon>Eurotiomycetes</taxon>
        <taxon>Chaetothyriomycetidae</taxon>
        <taxon>Chaetothyriales</taxon>
        <taxon>Herpotrichiellaceae</taxon>
        <taxon>Exophiala</taxon>
    </lineage>
</organism>
<protein>
    <recommendedName>
        <fullName evidence="8">Transcription factor domain-containing protein</fullName>
    </recommendedName>
</protein>
<evidence type="ECO:0000256" key="1">
    <source>
        <dbReference type="ARBA" id="ARBA00022833"/>
    </source>
</evidence>
<reference evidence="6 7" key="1">
    <citation type="submission" date="2023-08" db="EMBL/GenBank/DDBJ databases">
        <title>Black Yeasts Isolated from many extreme environments.</title>
        <authorList>
            <person name="Coleine C."/>
            <person name="Stajich J.E."/>
            <person name="Selbmann L."/>
        </authorList>
    </citation>
    <scope>NUCLEOTIDE SEQUENCE [LARGE SCALE GENOMIC DNA]</scope>
    <source>
        <strain evidence="6 7">CCFEE 5792</strain>
    </source>
</reference>
<dbReference type="Proteomes" id="UP001358417">
    <property type="component" value="Unassembled WGS sequence"/>
</dbReference>
<dbReference type="RefSeq" id="XP_064710196.1">
    <property type="nucleotide sequence ID" value="XM_064851193.1"/>
</dbReference>
<evidence type="ECO:0000256" key="3">
    <source>
        <dbReference type="ARBA" id="ARBA00023125"/>
    </source>
</evidence>
<sequence>MTVMGAVATVANLKQLVGLIFEGRRKLRQHRRNRDADSSTVPKEIFPYGGDISGANFPSPVKLTTSGHGRLSLAESESDPPTVPAAQAASTTAAAKNHQLRAFETSANDTAYIADHSILQGAAGGGREPDVSMGEPSFLPDTPKTLAMILQVSEADILPAQPLRGALIDSFFGCLADGFPMIEREEVESPRASVLLQQAVCFAGSLTRPSSPQWSLVDTKTLYDKVMLLISLNYERNTITILKAMCLMTLWSPKSPNRASDCVLSMIFGRPPLLRSEDLDIPVLTKDDYNVLTKGAQVFMADMLLARIMGQIAELTSKGCLTPQQRYHFNQSLKTWVRDLPPEIRLYTQGTRMPYHFASIEVHIAYLGTIILLQVLTPGSGKQPICSITSIIAAVTMADLYEDILCRDQAPYLTAVHGFFCTVAAIPLLQYRAASPEWETRRVASLDVISSVVSNLQNKFGVAFTASRKIAQLKSDRACAIEPQHPAIDTSPQPANRRLAAHEIDELEALFPSLGHWCPGLETIAAGMDAENVQGSMTPNMGSWNLDTLLREPRSILDELGGPSAFMDTLFDSNDAFGDMAFEDATVQSFESRGDFQV</sequence>
<comment type="caution">
    <text evidence="6">The sequence shown here is derived from an EMBL/GenBank/DDBJ whole genome shotgun (WGS) entry which is preliminary data.</text>
</comment>
<evidence type="ECO:0000313" key="7">
    <source>
        <dbReference type="Proteomes" id="UP001358417"/>
    </source>
</evidence>
<keyword evidence="4" id="KW-0804">Transcription</keyword>
<evidence type="ECO:0000256" key="5">
    <source>
        <dbReference type="SAM" id="MobiDB-lite"/>
    </source>
</evidence>
<evidence type="ECO:0008006" key="8">
    <source>
        <dbReference type="Google" id="ProtNLM"/>
    </source>
</evidence>
<accession>A0AAV9NP96</accession>
<evidence type="ECO:0000256" key="4">
    <source>
        <dbReference type="ARBA" id="ARBA00023163"/>
    </source>
</evidence>
<keyword evidence="1" id="KW-0862">Zinc</keyword>
<dbReference type="GeneID" id="89975806"/>
<keyword evidence="3" id="KW-0238">DNA-binding</keyword>
<dbReference type="PANTHER" id="PTHR47171">
    <property type="entry name" value="FARA-RELATED"/>
    <property type="match status" value="1"/>
</dbReference>
<dbReference type="AlphaFoldDB" id="A0AAV9NP96"/>
<name>A0AAV9NP96_9EURO</name>
<keyword evidence="7" id="KW-1185">Reference proteome</keyword>
<dbReference type="EMBL" id="JAVRRD010000003">
    <property type="protein sequence ID" value="KAK5061099.1"/>
    <property type="molecule type" value="Genomic_DNA"/>
</dbReference>